<dbReference type="HOGENOM" id="CLU_2723147_0_0_1"/>
<dbReference type="AlphaFoldDB" id="A0A0D0A7A6"/>
<proteinExistence type="predicted"/>
<reference evidence="2" key="2">
    <citation type="submission" date="2015-01" db="EMBL/GenBank/DDBJ databases">
        <title>Evolutionary Origins and Diversification of the Mycorrhizal Mutualists.</title>
        <authorList>
            <consortium name="DOE Joint Genome Institute"/>
            <consortium name="Mycorrhizal Genomics Consortium"/>
            <person name="Kohler A."/>
            <person name="Kuo A."/>
            <person name="Nagy L.G."/>
            <person name="Floudas D."/>
            <person name="Copeland A."/>
            <person name="Barry K.W."/>
            <person name="Cichocki N."/>
            <person name="Veneault-Fourrey C."/>
            <person name="LaButti K."/>
            <person name="Lindquist E.A."/>
            <person name="Lipzen A."/>
            <person name="Lundell T."/>
            <person name="Morin E."/>
            <person name="Murat C."/>
            <person name="Riley R."/>
            <person name="Ohm R."/>
            <person name="Sun H."/>
            <person name="Tunlid A."/>
            <person name="Henrissat B."/>
            <person name="Grigoriev I.V."/>
            <person name="Hibbett D.S."/>
            <person name="Martin F."/>
        </authorList>
    </citation>
    <scope>NUCLEOTIDE SEQUENCE [LARGE SCALE GENOMIC DNA]</scope>
    <source>
        <strain evidence="2">441</strain>
    </source>
</reference>
<keyword evidence="2" id="KW-1185">Reference proteome</keyword>
<protein>
    <submittedName>
        <fullName evidence="1">Uncharacterized protein</fullName>
    </submittedName>
</protein>
<dbReference type="EMBL" id="KN833687">
    <property type="protein sequence ID" value="KIK30377.1"/>
    <property type="molecule type" value="Genomic_DNA"/>
</dbReference>
<organism evidence="1 2">
    <name type="scientific">Pisolithus microcarpus 441</name>
    <dbReference type="NCBI Taxonomy" id="765257"/>
    <lineage>
        <taxon>Eukaryota</taxon>
        <taxon>Fungi</taxon>
        <taxon>Dikarya</taxon>
        <taxon>Basidiomycota</taxon>
        <taxon>Agaricomycotina</taxon>
        <taxon>Agaricomycetes</taxon>
        <taxon>Agaricomycetidae</taxon>
        <taxon>Boletales</taxon>
        <taxon>Sclerodermatineae</taxon>
        <taxon>Pisolithaceae</taxon>
        <taxon>Pisolithus</taxon>
    </lineage>
</organism>
<accession>A0A0D0A7A6</accession>
<reference evidence="1 2" key="1">
    <citation type="submission" date="2014-04" db="EMBL/GenBank/DDBJ databases">
        <authorList>
            <consortium name="DOE Joint Genome Institute"/>
            <person name="Kuo A."/>
            <person name="Kohler A."/>
            <person name="Costa M.D."/>
            <person name="Nagy L.G."/>
            <person name="Floudas D."/>
            <person name="Copeland A."/>
            <person name="Barry K.W."/>
            <person name="Cichocki N."/>
            <person name="Veneault-Fourrey C."/>
            <person name="LaButti K."/>
            <person name="Lindquist E.A."/>
            <person name="Lipzen A."/>
            <person name="Lundell T."/>
            <person name="Morin E."/>
            <person name="Murat C."/>
            <person name="Sun H."/>
            <person name="Tunlid A."/>
            <person name="Henrissat B."/>
            <person name="Grigoriev I.V."/>
            <person name="Hibbett D.S."/>
            <person name="Martin F."/>
            <person name="Nordberg H.P."/>
            <person name="Cantor M.N."/>
            <person name="Hua S.X."/>
        </authorList>
    </citation>
    <scope>NUCLEOTIDE SEQUENCE [LARGE SCALE GENOMIC DNA]</scope>
    <source>
        <strain evidence="1 2">441</strain>
    </source>
</reference>
<evidence type="ECO:0000313" key="2">
    <source>
        <dbReference type="Proteomes" id="UP000054018"/>
    </source>
</evidence>
<evidence type="ECO:0000313" key="1">
    <source>
        <dbReference type="EMBL" id="KIK30377.1"/>
    </source>
</evidence>
<dbReference type="Proteomes" id="UP000054018">
    <property type="component" value="Unassembled WGS sequence"/>
</dbReference>
<dbReference type="OrthoDB" id="274752at2759"/>
<name>A0A0D0A7A6_9AGAM</name>
<sequence length="72" mass="8101">MALLSLINYPAIYKLNSARPPEKIGVSFAHMMQSITSGESLASDSMTSDRFSGLVHYPRWQEPSRARQRTES</sequence>
<gene>
    <name evidence="1" type="ORF">PISMIDRAFT_645184</name>
</gene>